<proteinExistence type="predicted"/>
<dbReference type="GO" id="GO:0001006">
    <property type="term" value="F:RNA polymerase III type 3 promoter sequence-specific DNA binding"/>
    <property type="evidence" value="ECO:0007669"/>
    <property type="project" value="TreeGrafter"/>
</dbReference>
<dbReference type="SUPFAM" id="SSF46689">
    <property type="entry name" value="Homeodomain-like"/>
    <property type="match status" value="1"/>
</dbReference>
<dbReference type="Proteomes" id="UP000789831">
    <property type="component" value="Unassembled WGS sequence"/>
</dbReference>
<dbReference type="PROSITE" id="PS51294">
    <property type="entry name" value="HTH_MYB"/>
    <property type="match status" value="1"/>
</dbReference>
<comment type="caution">
    <text evidence="7">The sequence shown here is derived from an EMBL/GenBank/DDBJ whole genome shotgun (WGS) entry which is preliminary data.</text>
</comment>
<dbReference type="SMART" id="SM00717">
    <property type="entry name" value="SANT"/>
    <property type="match status" value="2"/>
</dbReference>
<dbReference type="GO" id="GO:0000978">
    <property type="term" value="F:RNA polymerase II cis-regulatory region sequence-specific DNA binding"/>
    <property type="evidence" value="ECO:0007669"/>
    <property type="project" value="TreeGrafter"/>
</dbReference>
<evidence type="ECO:0000259" key="6">
    <source>
        <dbReference type="PROSITE" id="PS51294"/>
    </source>
</evidence>
<keyword evidence="8" id="KW-1185">Reference proteome</keyword>
<evidence type="ECO:0000259" key="5">
    <source>
        <dbReference type="PROSITE" id="PS50090"/>
    </source>
</evidence>
<dbReference type="GO" id="GO:0019185">
    <property type="term" value="C:snRNA-activating protein complex"/>
    <property type="evidence" value="ECO:0007669"/>
    <property type="project" value="TreeGrafter"/>
</dbReference>
<dbReference type="EMBL" id="CAJVPL010000650">
    <property type="protein sequence ID" value="CAG8518228.1"/>
    <property type="molecule type" value="Genomic_DNA"/>
</dbReference>
<dbReference type="OrthoDB" id="2143914at2759"/>
<feature type="domain" description="Myb-like" evidence="5">
    <location>
        <begin position="1"/>
        <end position="53"/>
    </location>
</feature>
<accession>A0A9N9F8K3</accession>
<gene>
    <name evidence="7" type="ORF">AGERDE_LOCUS5097</name>
</gene>
<dbReference type="InterPro" id="IPR009057">
    <property type="entry name" value="Homeodomain-like_sf"/>
</dbReference>
<evidence type="ECO:0000256" key="2">
    <source>
        <dbReference type="ARBA" id="ARBA00023125"/>
    </source>
</evidence>
<keyword evidence="3" id="KW-0804">Transcription</keyword>
<dbReference type="InterPro" id="IPR001005">
    <property type="entry name" value="SANT/Myb"/>
</dbReference>
<dbReference type="PANTHER" id="PTHR46621:SF1">
    <property type="entry name" value="SNRNA-ACTIVATING PROTEIN COMPLEX SUBUNIT 4"/>
    <property type="match status" value="1"/>
</dbReference>
<dbReference type="AlphaFoldDB" id="A0A9N9F8K3"/>
<protein>
    <submittedName>
        <fullName evidence="7">59_t:CDS:1</fullName>
    </submittedName>
</protein>
<organism evidence="7 8">
    <name type="scientific">Ambispora gerdemannii</name>
    <dbReference type="NCBI Taxonomy" id="144530"/>
    <lineage>
        <taxon>Eukaryota</taxon>
        <taxon>Fungi</taxon>
        <taxon>Fungi incertae sedis</taxon>
        <taxon>Mucoromycota</taxon>
        <taxon>Glomeromycotina</taxon>
        <taxon>Glomeromycetes</taxon>
        <taxon>Archaeosporales</taxon>
        <taxon>Ambisporaceae</taxon>
        <taxon>Ambispora</taxon>
    </lineage>
</organism>
<evidence type="ECO:0000256" key="3">
    <source>
        <dbReference type="ARBA" id="ARBA00023163"/>
    </source>
</evidence>
<dbReference type="InterPro" id="IPR051575">
    <property type="entry name" value="Myb-like_DNA-bd"/>
</dbReference>
<evidence type="ECO:0000256" key="1">
    <source>
        <dbReference type="ARBA" id="ARBA00023015"/>
    </source>
</evidence>
<keyword evidence="2" id="KW-0238">DNA-binding</keyword>
<name>A0A9N9F8K3_9GLOM</name>
<feature type="domain" description="HTH myb-type" evidence="6">
    <location>
        <begin position="1"/>
        <end position="57"/>
    </location>
</feature>
<dbReference type="PROSITE" id="PS50090">
    <property type="entry name" value="MYB_LIKE"/>
    <property type="match status" value="2"/>
</dbReference>
<feature type="domain" description="Myb-like" evidence="5">
    <location>
        <begin position="54"/>
        <end position="109"/>
    </location>
</feature>
<evidence type="ECO:0000313" key="8">
    <source>
        <dbReference type="Proteomes" id="UP000789831"/>
    </source>
</evidence>
<evidence type="ECO:0000256" key="4">
    <source>
        <dbReference type="ARBA" id="ARBA00023242"/>
    </source>
</evidence>
<reference evidence="7" key="1">
    <citation type="submission" date="2021-06" db="EMBL/GenBank/DDBJ databases">
        <authorList>
            <person name="Kallberg Y."/>
            <person name="Tangrot J."/>
            <person name="Rosling A."/>
        </authorList>
    </citation>
    <scope>NUCLEOTIDE SEQUENCE</scope>
    <source>
        <strain evidence="7">MT106</strain>
    </source>
</reference>
<keyword evidence="1" id="KW-0805">Transcription regulation</keyword>
<sequence length="137" mass="16413">MTRGRNNWTCEDDHKLRVLYKLYQEQPNLWQIISHGFPKQNSKACRERWIFHADPEINHLPFTYDERQYILSRVNQPGATDWVAIAEEISHPHARRTALQCKNFVNNRQRRIDSEFGRLLDKYKKSGDRMNLGFILN</sequence>
<evidence type="ECO:0000313" key="7">
    <source>
        <dbReference type="EMBL" id="CAG8518228.1"/>
    </source>
</evidence>
<dbReference type="CDD" id="cd00167">
    <property type="entry name" value="SANT"/>
    <property type="match status" value="2"/>
</dbReference>
<dbReference type="PANTHER" id="PTHR46621">
    <property type="entry name" value="SNRNA-ACTIVATING PROTEIN COMPLEX SUBUNIT 4"/>
    <property type="match status" value="1"/>
</dbReference>
<dbReference type="Gene3D" id="1.10.10.60">
    <property type="entry name" value="Homeodomain-like"/>
    <property type="match status" value="2"/>
</dbReference>
<keyword evidence="4" id="KW-0539">Nucleus</keyword>
<dbReference type="GO" id="GO:0042795">
    <property type="term" value="P:snRNA transcription by RNA polymerase II"/>
    <property type="evidence" value="ECO:0007669"/>
    <property type="project" value="TreeGrafter"/>
</dbReference>
<dbReference type="InterPro" id="IPR017930">
    <property type="entry name" value="Myb_dom"/>
</dbReference>
<dbReference type="Pfam" id="PF13921">
    <property type="entry name" value="Myb_DNA-bind_6"/>
    <property type="match status" value="1"/>
</dbReference>
<dbReference type="GO" id="GO:0042796">
    <property type="term" value="P:snRNA transcription by RNA polymerase III"/>
    <property type="evidence" value="ECO:0007669"/>
    <property type="project" value="TreeGrafter"/>
</dbReference>